<sequence>MRAQDIETLVSVGRPEIAADGSFAVFASSRPDIAANRAVGQLWRVDLPDGAPRRLTRGVADGSPKLSPDDSRIAFVRADAKGKAQVHVVAAGGGEPVQATDATLGVEDFAWSPDGATIAYLARVPEKGRYGSVEGLDAAAEAPRHITGIRWHANGLGYIGDRPAHVFVIAAPEPDSEPFYEPAAAVRPDDATPPKQIVVAAEARALTEGAASHGGLAFTADGREVLTVPDDIEADRRDLRNRLLAISVDGSGERELLSADAGLSLSGLDVADDGTIALLANEVGDGVDFVAPAVGLWLLEEGGPVRITDAETIDLGEAGSHITAVGDGFLVQDRTRGRVRLIRVGRDGALSEVLGGDVEVTGHAAAGDHVVAAVVRPDSFGELVLVEAGAARTLTAFGAPAAASGIALPRELTVAGRDGYPVHGWIAAPEGEGPFPVILQIHGGPFASYGVHLFDETQVLVDAGYAVVYSNPRGSAGYGRAHGRSIRQQMGTVDFADVIDFLDGAIADDARLDGERVGVMGGSYGGYLTAWVIAHDHRFAGAIVERGFLEPLSFQGTSDIGSFFGDEYVGISADDIARQSPMAVVGQVKTPTLVMHSELDFRCPLEQATRYYSALKRQGTEAELLVFPGENHELTRSGRPRHRIERFDAVLDWWRRHLPVD</sequence>
<dbReference type="Pfam" id="PF07676">
    <property type="entry name" value="PD40"/>
    <property type="match status" value="2"/>
</dbReference>
<dbReference type="SUPFAM" id="SSF82171">
    <property type="entry name" value="DPP6 N-terminal domain-like"/>
    <property type="match status" value="1"/>
</dbReference>
<evidence type="ECO:0000259" key="3">
    <source>
        <dbReference type="PROSITE" id="PS50042"/>
    </source>
</evidence>
<keyword evidence="2" id="KW-0645">Protease</keyword>
<dbReference type="PANTHER" id="PTHR42776">
    <property type="entry name" value="SERINE PEPTIDASE S9 FAMILY MEMBER"/>
    <property type="match status" value="1"/>
</dbReference>
<dbReference type="InterPro" id="IPR011659">
    <property type="entry name" value="WD40"/>
</dbReference>
<reference evidence="4" key="1">
    <citation type="submission" date="2024-04" db="EMBL/GenBank/DDBJ databases">
        <authorList>
            <person name="Roder T."/>
            <person name="Oberhansli S."/>
            <person name="Kreuzer M."/>
        </authorList>
    </citation>
    <scope>NUCLEOTIDE SEQUENCE</scope>
    <source>
        <strain evidence="4">LWS13-1.2</strain>
    </source>
</reference>
<gene>
    <name evidence="4" type="ORF">MRBLWS13_000632</name>
</gene>
<dbReference type="GO" id="GO:0006508">
    <property type="term" value="P:proteolysis"/>
    <property type="evidence" value="ECO:0007669"/>
    <property type="project" value="InterPro"/>
</dbReference>
<dbReference type="InterPro" id="IPR011042">
    <property type="entry name" value="6-blade_b-propeller_TolB-like"/>
</dbReference>
<dbReference type="SUPFAM" id="SSF53474">
    <property type="entry name" value="alpha/beta-Hydrolases"/>
    <property type="match status" value="1"/>
</dbReference>
<keyword evidence="1" id="KW-0378">Hydrolase</keyword>
<organism evidence="4">
    <name type="scientific">Microbacterium sp. LWS13-1.2</name>
    <dbReference type="NCBI Taxonomy" id="3135264"/>
    <lineage>
        <taxon>Bacteria</taxon>
        <taxon>Bacillati</taxon>
        <taxon>Actinomycetota</taxon>
        <taxon>Actinomycetes</taxon>
        <taxon>Micrococcales</taxon>
        <taxon>Microbacteriaceae</taxon>
        <taxon>Microbacterium</taxon>
    </lineage>
</organism>
<dbReference type="Pfam" id="PF00326">
    <property type="entry name" value="Peptidase_S9"/>
    <property type="match status" value="1"/>
</dbReference>
<dbReference type="PANTHER" id="PTHR42776:SF27">
    <property type="entry name" value="DIPEPTIDYL PEPTIDASE FAMILY MEMBER 6"/>
    <property type="match status" value="1"/>
</dbReference>
<accession>A0AAU6S7Y3</accession>
<dbReference type="Gene3D" id="3.40.50.1820">
    <property type="entry name" value="alpha/beta hydrolase"/>
    <property type="match status" value="1"/>
</dbReference>
<dbReference type="InterPro" id="IPR029058">
    <property type="entry name" value="AB_hydrolase_fold"/>
</dbReference>
<dbReference type="InterPro" id="IPR001375">
    <property type="entry name" value="Peptidase_S9_cat"/>
</dbReference>
<dbReference type="EMBL" id="CP151632">
    <property type="protein sequence ID" value="WZO33017.1"/>
    <property type="molecule type" value="Genomic_DNA"/>
</dbReference>
<dbReference type="PROSITE" id="PS50042">
    <property type="entry name" value="CNMP_BINDING_3"/>
    <property type="match status" value="1"/>
</dbReference>
<evidence type="ECO:0000256" key="2">
    <source>
        <dbReference type="ARBA" id="ARBA00022825"/>
    </source>
</evidence>
<dbReference type="InterPro" id="IPR000595">
    <property type="entry name" value="cNMP-bd_dom"/>
</dbReference>
<protein>
    <submittedName>
        <fullName evidence="4">S9 family peptidase</fullName>
    </submittedName>
</protein>
<feature type="domain" description="Cyclic nucleotide-binding" evidence="3">
    <location>
        <begin position="353"/>
        <end position="396"/>
    </location>
</feature>
<proteinExistence type="predicted"/>
<evidence type="ECO:0000256" key="1">
    <source>
        <dbReference type="ARBA" id="ARBA00022801"/>
    </source>
</evidence>
<name>A0AAU6S7Y3_9MICO</name>
<keyword evidence="2" id="KW-0720">Serine protease</keyword>
<evidence type="ECO:0000313" key="4">
    <source>
        <dbReference type="EMBL" id="WZO33017.1"/>
    </source>
</evidence>
<dbReference type="GO" id="GO:0004252">
    <property type="term" value="F:serine-type endopeptidase activity"/>
    <property type="evidence" value="ECO:0007669"/>
    <property type="project" value="TreeGrafter"/>
</dbReference>
<dbReference type="RefSeq" id="WP_349427608.1">
    <property type="nucleotide sequence ID" value="NZ_CP151632.1"/>
</dbReference>
<dbReference type="AlphaFoldDB" id="A0AAU6S7Y3"/>
<dbReference type="Gene3D" id="2.120.10.30">
    <property type="entry name" value="TolB, C-terminal domain"/>
    <property type="match status" value="1"/>
</dbReference>